<feature type="region of interest" description="Disordered" evidence="1">
    <location>
        <begin position="90"/>
        <end position="150"/>
    </location>
</feature>
<feature type="region of interest" description="Disordered" evidence="1">
    <location>
        <begin position="19"/>
        <end position="47"/>
    </location>
</feature>
<dbReference type="STRING" id="1399860.A0A2C5XM03"/>
<gene>
    <name evidence="2" type="ORF">CDD81_5860</name>
</gene>
<feature type="compositionally biased region" description="Basic and acidic residues" evidence="1">
    <location>
        <begin position="124"/>
        <end position="134"/>
    </location>
</feature>
<reference evidence="2 3" key="1">
    <citation type="submission" date="2017-06" db="EMBL/GenBank/DDBJ databases">
        <title>Ant-infecting Ophiocordyceps genomes reveal a high diversity of potential behavioral manipulation genes and a possible major role for enterotoxins.</title>
        <authorList>
            <person name="De Bekker C."/>
            <person name="Evans H.C."/>
            <person name="Brachmann A."/>
            <person name="Hughes D.P."/>
        </authorList>
    </citation>
    <scope>NUCLEOTIDE SEQUENCE [LARGE SCALE GENOMIC DNA]</scope>
    <source>
        <strain evidence="2 3">Map64</strain>
    </source>
</reference>
<dbReference type="OrthoDB" id="5332316at2759"/>
<accession>A0A2C5XM03</accession>
<evidence type="ECO:0000256" key="1">
    <source>
        <dbReference type="SAM" id="MobiDB-lite"/>
    </source>
</evidence>
<evidence type="ECO:0000313" key="3">
    <source>
        <dbReference type="Proteomes" id="UP000226192"/>
    </source>
</evidence>
<keyword evidence="3" id="KW-1185">Reference proteome</keyword>
<sequence length="495" mass="54017">MTRRCAQASLTRLVTHSRHISTPARPLRRDKETKCTRDGPLGLGSGFRVGSMAERAARSRSAQALGEDVEAKDVVEGGRGLEAGSVAISGKASRAKPRPGVAQVSKATSETQSGKVSQAASGHGADKASTRTKADAAPNSTVQDEPPDTNDRTYVLVIHGLSPNVGPSDFYRLDANVAAGQESSIIKVRQQRNPLTLEPSGRFHIVFGSALAASTYRQRLLHLHYMARYRFRSPTGLAISPLHPWRLLADLSPASIRALSASDQASDPVEADFGAAAEATVQSYALMPASLPTLATDRPRLRASIAPKWASRLDAIVAKRGISQKPSTILLHVYPPTLSVKDLWRFILHDGSGPAGKWHVGVPHHLKPEEDASSKEALFASQEEDHENVADMQGTELLADMQGTELLRADDDETDAHVAVDTDSDDGTSPFQEWRKNPFYSDFTTPEKQWCRFIVPCATEPEARRFHRYWNQRILVSGRGEHVSKNVVHASIVKW</sequence>
<name>A0A2C5XM03_9HYPO</name>
<feature type="compositionally biased region" description="Basic and acidic residues" evidence="1">
    <location>
        <begin position="27"/>
        <end position="37"/>
    </location>
</feature>
<proteinExistence type="predicted"/>
<dbReference type="Proteomes" id="UP000226192">
    <property type="component" value="Unassembled WGS sequence"/>
</dbReference>
<evidence type="ECO:0000313" key="2">
    <source>
        <dbReference type="EMBL" id="PHH66728.1"/>
    </source>
</evidence>
<feature type="compositionally biased region" description="Polar residues" evidence="1">
    <location>
        <begin position="105"/>
        <end position="120"/>
    </location>
</feature>
<organism evidence="2 3">
    <name type="scientific">Ophiocordyceps australis</name>
    <dbReference type="NCBI Taxonomy" id="1399860"/>
    <lineage>
        <taxon>Eukaryota</taxon>
        <taxon>Fungi</taxon>
        <taxon>Dikarya</taxon>
        <taxon>Ascomycota</taxon>
        <taxon>Pezizomycotina</taxon>
        <taxon>Sordariomycetes</taxon>
        <taxon>Hypocreomycetidae</taxon>
        <taxon>Hypocreales</taxon>
        <taxon>Ophiocordycipitaceae</taxon>
        <taxon>Ophiocordyceps</taxon>
    </lineage>
</organism>
<dbReference type="AlphaFoldDB" id="A0A2C5XM03"/>
<protein>
    <submittedName>
        <fullName evidence="2">Uncharacterized protein</fullName>
    </submittedName>
</protein>
<dbReference type="EMBL" id="NJET01000005">
    <property type="protein sequence ID" value="PHH66728.1"/>
    <property type="molecule type" value="Genomic_DNA"/>
</dbReference>
<comment type="caution">
    <text evidence="2">The sequence shown here is derived from an EMBL/GenBank/DDBJ whole genome shotgun (WGS) entry which is preliminary data.</text>
</comment>